<dbReference type="GO" id="GO:0016042">
    <property type="term" value="P:lipid catabolic process"/>
    <property type="evidence" value="ECO:0007669"/>
    <property type="project" value="UniProtKB-KW"/>
</dbReference>
<organism evidence="6 7">
    <name type="scientific">Septoria linicola</name>
    <dbReference type="NCBI Taxonomy" id="215465"/>
    <lineage>
        <taxon>Eukaryota</taxon>
        <taxon>Fungi</taxon>
        <taxon>Dikarya</taxon>
        <taxon>Ascomycota</taxon>
        <taxon>Pezizomycotina</taxon>
        <taxon>Dothideomycetes</taxon>
        <taxon>Dothideomycetidae</taxon>
        <taxon>Mycosphaerellales</taxon>
        <taxon>Mycosphaerellaceae</taxon>
        <taxon>Septoria</taxon>
    </lineage>
</organism>
<comment type="similarity">
    <text evidence="4">Belongs to the serine esterase family.</text>
</comment>
<dbReference type="PANTHER" id="PTHR10272">
    <property type="entry name" value="PLATELET-ACTIVATING FACTOR ACETYLHYDROLASE"/>
    <property type="match status" value="1"/>
</dbReference>
<dbReference type="EC" id="3.1.1.47" evidence="4"/>
<evidence type="ECO:0000256" key="4">
    <source>
        <dbReference type="PIRNR" id="PIRNR018169"/>
    </source>
</evidence>
<protein>
    <recommendedName>
        <fullName evidence="4">Putative phospholipase</fullName>
        <ecNumber evidence="4">3.1.1.47</ecNumber>
    </recommendedName>
</protein>
<dbReference type="PIRSF" id="PIRSF018169">
    <property type="entry name" value="PAF_acetylhydrolase"/>
    <property type="match status" value="1"/>
</dbReference>
<dbReference type="EMBL" id="CP099418">
    <property type="protein sequence ID" value="USW47950.1"/>
    <property type="molecule type" value="Genomic_DNA"/>
</dbReference>
<feature type="active site" description="Charge relay system" evidence="5">
    <location>
        <position position="396"/>
    </location>
</feature>
<dbReference type="Gene3D" id="3.40.50.1820">
    <property type="entry name" value="alpha/beta hydrolase"/>
    <property type="match status" value="1"/>
</dbReference>
<evidence type="ECO:0000256" key="3">
    <source>
        <dbReference type="ARBA" id="ARBA00023098"/>
    </source>
</evidence>
<evidence type="ECO:0000313" key="6">
    <source>
        <dbReference type="EMBL" id="USW47950.1"/>
    </source>
</evidence>
<feature type="active site" description="Charge relay system" evidence="5">
    <location>
        <position position="331"/>
    </location>
</feature>
<gene>
    <name evidence="6" type="ORF">Slin15195_G012690</name>
</gene>
<sequence>MLRLPPRPRWTTIRNLVCASTALFILVHLLLGMPVLSSRLPKYSGKFDVGILDVELPFEQQRNISDAVIKETGETAFRLETVLFTLYYPAVQHAVTQKPHRLWVEKPISSTAEGYARFAKVNNVATRNLFKMGLWLLASSTTIPAAVDAPLHGTANTYYEAEQPLDDYGLPRFPLLVLSHGVASSRNSYSQYCGEMAARGYIVASIEHRDGSGPGSLILSNNTTKTRFHFNQDSLEPPLDIAAFKAAQLSMRQAEVEETVRILKRINHGEGRAVHESNARAEGKYLAQWKERIMWDRIVIGGHSFGATLALQTLKEAPSDDLPFVGAICFDPGKHSGPLQEDVNVPMIIVHSQSWSASHSLFHGRPHFEVVKDIARKVIDDKKKMAWFVTSKGTSHASVTDAPLVEPFLLSLSTGSTISAKQGVLQYVQISQQLMNYLDTGHRQSILKEEITHATYDDANPRTAPPKIEKYWQIHMSPSAACPFAGYCGLDDTDDG</sequence>
<comment type="catalytic activity">
    <reaction evidence="4">
        <text>a 1-O-alkyl-2-acetyl-sn-glycero-3-phosphocholine + H2O = a 1-O-alkyl-sn-glycero-3-phosphocholine + acetate + H(+)</text>
        <dbReference type="Rhea" id="RHEA:17777"/>
        <dbReference type="ChEBI" id="CHEBI:15377"/>
        <dbReference type="ChEBI" id="CHEBI:15378"/>
        <dbReference type="ChEBI" id="CHEBI:30089"/>
        <dbReference type="ChEBI" id="CHEBI:30909"/>
        <dbReference type="ChEBI" id="CHEBI:36707"/>
        <dbReference type="EC" id="3.1.1.47"/>
    </reaction>
</comment>
<reference evidence="6" key="1">
    <citation type="submission" date="2022-06" db="EMBL/GenBank/DDBJ databases">
        <title>Complete genome sequences of two strains of the flax pathogen Septoria linicola.</title>
        <authorList>
            <person name="Lapalu N."/>
            <person name="Simon A."/>
            <person name="Demenou B."/>
            <person name="Paumier D."/>
            <person name="Guillot M.-P."/>
            <person name="Gout L."/>
            <person name="Valade R."/>
        </authorList>
    </citation>
    <scope>NUCLEOTIDE SEQUENCE</scope>
    <source>
        <strain evidence="6">SE15195</strain>
    </source>
</reference>
<evidence type="ECO:0000256" key="5">
    <source>
        <dbReference type="PIRSR" id="PIRSR018169-1"/>
    </source>
</evidence>
<proteinExistence type="inferred from homology"/>
<evidence type="ECO:0000313" key="7">
    <source>
        <dbReference type="Proteomes" id="UP001056384"/>
    </source>
</evidence>
<keyword evidence="7" id="KW-1185">Reference proteome</keyword>
<dbReference type="SUPFAM" id="SSF53474">
    <property type="entry name" value="alpha/beta-Hydrolases"/>
    <property type="match status" value="1"/>
</dbReference>
<evidence type="ECO:0000256" key="2">
    <source>
        <dbReference type="ARBA" id="ARBA00022963"/>
    </source>
</evidence>
<dbReference type="Proteomes" id="UP001056384">
    <property type="component" value="Chromosome 1"/>
</dbReference>
<accession>A0A9Q9AK76</accession>
<keyword evidence="1 4" id="KW-0378">Hydrolase</keyword>
<dbReference type="PANTHER" id="PTHR10272:SF11">
    <property type="entry name" value="PHOSPHOLIPASE-RELATED"/>
    <property type="match status" value="1"/>
</dbReference>
<dbReference type="InterPro" id="IPR016715">
    <property type="entry name" value="PAF_acetylhydro_eukaryote"/>
</dbReference>
<keyword evidence="2 4" id="KW-0442">Lipid degradation</keyword>
<dbReference type="AlphaFoldDB" id="A0A9Q9AK76"/>
<evidence type="ECO:0000256" key="1">
    <source>
        <dbReference type="ARBA" id="ARBA00022801"/>
    </source>
</evidence>
<dbReference type="GO" id="GO:0003847">
    <property type="term" value="F:1-alkyl-2-acetylglycerophosphocholine esterase activity"/>
    <property type="evidence" value="ECO:0007669"/>
    <property type="project" value="UniProtKB-UniRule"/>
</dbReference>
<feature type="active site" description="Nucleophile" evidence="5">
    <location>
        <position position="304"/>
    </location>
</feature>
<dbReference type="InterPro" id="IPR029058">
    <property type="entry name" value="AB_hydrolase_fold"/>
</dbReference>
<dbReference type="Pfam" id="PF03403">
    <property type="entry name" value="PAF-AH_p_II"/>
    <property type="match status" value="1"/>
</dbReference>
<dbReference type="OrthoDB" id="2363873at2759"/>
<keyword evidence="3 4" id="KW-0443">Lipid metabolism</keyword>
<name>A0A9Q9AK76_9PEZI</name>